<dbReference type="AlphaFoldDB" id="A0A7D9KD39"/>
<dbReference type="Proteomes" id="UP001152795">
    <property type="component" value="Unassembled WGS sequence"/>
</dbReference>
<sequence>MVSGISAAMLLDRDRKSCGYGWLISKDRKGVYVMTTSDVLHRIKHDEDDQYEKLHFFIESCNDKEPTPCSIIKTEKKFVIVSSKKGSVLDYVVLRFKTSSKVASEKPLNVSKQCPEPLETVGVPYSSLGCPNKSFCQRSIVLQYPEDLINWLIKVGSRSSFHSVAKRAPSPGCDPTIDWKKARDLREVLIPYWKTDHNANECFSGLPLFTFQDSQVVGMCSRRVFITEEIKENHFINFGIRIDQIIADIDSKNPRVARSLFPDYF</sequence>
<proteinExistence type="predicted"/>
<protein>
    <submittedName>
        <fullName evidence="1">Uncharacterized protein</fullName>
    </submittedName>
</protein>
<evidence type="ECO:0000313" key="2">
    <source>
        <dbReference type="Proteomes" id="UP001152795"/>
    </source>
</evidence>
<gene>
    <name evidence="1" type="ORF">PACLA_8A024029</name>
</gene>
<organism evidence="1 2">
    <name type="scientific">Paramuricea clavata</name>
    <name type="common">Red gorgonian</name>
    <name type="synonym">Violescent sea-whip</name>
    <dbReference type="NCBI Taxonomy" id="317549"/>
    <lineage>
        <taxon>Eukaryota</taxon>
        <taxon>Metazoa</taxon>
        <taxon>Cnidaria</taxon>
        <taxon>Anthozoa</taxon>
        <taxon>Octocorallia</taxon>
        <taxon>Malacalcyonacea</taxon>
        <taxon>Plexauridae</taxon>
        <taxon>Paramuricea</taxon>
    </lineage>
</organism>
<name>A0A7D9KD39_PARCT</name>
<reference evidence="1" key="1">
    <citation type="submission" date="2020-04" db="EMBL/GenBank/DDBJ databases">
        <authorList>
            <person name="Alioto T."/>
            <person name="Alioto T."/>
            <person name="Gomez Garrido J."/>
        </authorList>
    </citation>
    <scope>NUCLEOTIDE SEQUENCE</scope>
    <source>
        <strain evidence="1">A484AB</strain>
    </source>
</reference>
<accession>A0A7D9KD39</accession>
<dbReference type="InterPro" id="IPR009003">
    <property type="entry name" value="Peptidase_S1_PA"/>
</dbReference>
<dbReference type="EMBL" id="CACRXK020035068">
    <property type="protein sequence ID" value="CAB4044471.1"/>
    <property type="molecule type" value="Genomic_DNA"/>
</dbReference>
<evidence type="ECO:0000313" key="1">
    <source>
        <dbReference type="EMBL" id="CAB4044471.1"/>
    </source>
</evidence>
<dbReference type="SUPFAM" id="SSF50494">
    <property type="entry name" value="Trypsin-like serine proteases"/>
    <property type="match status" value="1"/>
</dbReference>
<comment type="caution">
    <text evidence="1">The sequence shown here is derived from an EMBL/GenBank/DDBJ whole genome shotgun (WGS) entry which is preliminary data.</text>
</comment>
<keyword evidence="2" id="KW-1185">Reference proteome</keyword>